<evidence type="ECO:0000313" key="8">
    <source>
        <dbReference type="EMBL" id="EZA52414.1"/>
    </source>
</evidence>
<gene>
    <name evidence="8" type="ORF">X777_08557</name>
</gene>
<dbReference type="EMBL" id="KK107341">
    <property type="protein sequence ID" value="EZA52414.1"/>
    <property type="molecule type" value="Genomic_DNA"/>
</dbReference>
<dbReference type="GO" id="GO:0008270">
    <property type="term" value="F:zinc ion binding"/>
    <property type="evidence" value="ECO:0007669"/>
    <property type="project" value="TreeGrafter"/>
</dbReference>
<feature type="domain" description="DUF1907" evidence="7">
    <location>
        <begin position="35"/>
        <end position="321"/>
    </location>
</feature>
<sequence length="333" mass="37517">MDPGNRQNVQPLEPSKLSIKSRPLYQPSLEELVDVLEEGLRANFVEVTIGITDCPNFNEQPYNFHREGLCGNPIVFDIGDPAYLLPSAQRDKFYDVKSLLRHLNYNTTDCLVIGAGAGPWPRTGCNCELIMKMHLSPRQEVENATRYAFVGKTPNEECVLHQVPVNEDETTFALLGNLYVCEGRPGQVIGVRAKKRTGNLDFIACMQKALGSRYKDKLVGMGGTFVMRNGMIKQHVMRDFSKTPLNSEAELNNWLRFYEMETPLTAVGTFVSAETDLDLRVQHFHSASDENKLGGHYHIDTTPDTIEYEGYFNVATIIHRVDQPANKLQFGKD</sequence>
<dbReference type="Proteomes" id="UP000053097">
    <property type="component" value="Unassembled WGS sequence"/>
</dbReference>
<evidence type="ECO:0000259" key="7">
    <source>
        <dbReference type="SMART" id="SM01168"/>
    </source>
</evidence>
<dbReference type="SUPFAM" id="SSF117856">
    <property type="entry name" value="AF0104/ALDC/Ptd012-like"/>
    <property type="match status" value="1"/>
</dbReference>
<keyword evidence="9" id="KW-1185">Reference proteome</keyword>
<keyword evidence="3" id="KW-0479">Metal-binding</keyword>
<keyword evidence="5" id="KW-0862">Zinc</keyword>
<accession>A0A026WBJ3</accession>
<dbReference type="InterPro" id="IPR015021">
    <property type="entry name" value="C11orf54_DUF1907"/>
</dbReference>
<dbReference type="SMART" id="SM01168">
    <property type="entry name" value="DUF1907"/>
    <property type="match status" value="1"/>
</dbReference>
<comment type="subunit">
    <text evidence="2">Monomer.</text>
</comment>
<comment type="subcellular location">
    <subcellularLocation>
        <location evidence="1">Nucleus</location>
    </subcellularLocation>
</comment>
<evidence type="ECO:0000256" key="6">
    <source>
        <dbReference type="ARBA" id="ARBA00023242"/>
    </source>
</evidence>
<dbReference type="CDD" id="cd17298">
    <property type="entry name" value="DUF1907"/>
    <property type="match status" value="1"/>
</dbReference>
<evidence type="ECO:0000313" key="9">
    <source>
        <dbReference type="Proteomes" id="UP000053097"/>
    </source>
</evidence>
<dbReference type="AlphaFoldDB" id="A0A026WBJ3"/>
<organism evidence="8 9">
    <name type="scientific">Ooceraea biroi</name>
    <name type="common">Clonal raider ant</name>
    <name type="synonym">Cerapachys biroi</name>
    <dbReference type="NCBI Taxonomy" id="2015173"/>
    <lineage>
        <taxon>Eukaryota</taxon>
        <taxon>Metazoa</taxon>
        <taxon>Ecdysozoa</taxon>
        <taxon>Arthropoda</taxon>
        <taxon>Hexapoda</taxon>
        <taxon>Insecta</taxon>
        <taxon>Pterygota</taxon>
        <taxon>Neoptera</taxon>
        <taxon>Endopterygota</taxon>
        <taxon>Hymenoptera</taxon>
        <taxon>Apocrita</taxon>
        <taxon>Aculeata</taxon>
        <taxon>Formicoidea</taxon>
        <taxon>Formicidae</taxon>
        <taxon>Dorylinae</taxon>
        <taxon>Ooceraea</taxon>
    </lineage>
</organism>
<dbReference type="GO" id="GO:0016788">
    <property type="term" value="F:hydrolase activity, acting on ester bonds"/>
    <property type="evidence" value="ECO:0007669"/>
    <property type="project" value="TreeGrafter"/>
</dbReference>
<dbReference type="STRING" id="2015173.A0A026WBJ3"/>
<evidence type="ECO:0000256" key="3">
    <source>
        <dbReference type="ARBA" id="ARBA00022723"/>
    </source>
</evidence>
<evidence type="ECO:0000256" key="4">
    <source>
        <dbReference type="ARBA" id="ARBA00022801"/>
    </source>
</evidence>
<dbReference type="OMA" id="YHIMPDF"/>
<evidence type="ECO:0000256" key="1">
    <source>
        <dbReference type="ARBA" id="ARBA00004123"/>
    </source>
</evidence>
<reference evidence="8 9" key="1">
    <citation type="journal article" date="2014" name="Curr. Biol.">
        <title>The genome of the clonal raider ant Cerapachys biroi.</title>
        <authorList>
            <person name="Oxley P.R."/>
            <person name="Ji L."/>
            <person name="Fetter-Pruneda I."/>
            <person name="McKenzie S.K."/>
            <person name="Li C."/>
            <person name="Hu H."/>
            <person name="Zhang G."/>
            <person name="Kronauer D.J."/>
        </authorList>
    </citation>
    <scope>NUCLEOTIDE SEQUENCE [LARGE SCALE GENOMIC DNA]</scope>
</reference>
<evidence type="ECO:0000256" key="2">
    <source>
        <dbReference type="ARBA" id="ARBA00011245"/>
    </source>
</evidence>
<dbReference type="PANTHER" id="PTHR13204:SF1">
    <property type="entry name" value="ESTER HYDROLASE C11ORF54"/>
    <property type="match status" value="1"/>
</dbReference>
<keyword evidence="6" id="KW-0539">Nucleus</keyword>
<name>A0A026WBJ3_OOCBI</name>
<dbReference type="PANTHER" id="PTHR13204">
    <property type="entry name" value="PTD012 PROTEIN"/>
    <property type="match status" value="1"/>
</dbReference>
<proteinExistence type="predicted"/>
<dbReference type="OrthoDB" id="5119241at2759"/>
<dbReference type="Pfam" id="PF08925">
    <property type="entry name" value="DUF1907"/>
    <property type="match status" value="1"/>
</dbReference>
<dbReference type="GO" id="GO:0005634">
    <property type="term" value="C:nucleus"/>
    <property type="evidence" value="ECO:0007669"/>
    <property type="project" value="UniProtKB-SubCell"/>
</dbReference>
<keyword evidence="4 8" id="KW-0378">Hydrolase</keyword>
<protein>
    <submittedName>
        <fullName evidence="8">Ester hydrolase C11orf54-like protein</fullName>
    </submittedName>
</protein>
<evidence type="ECO:0000256" key="5">
    <source>
        <dbReference type="ARBA" id="ARBA00022833"/>
    </source>
</evidence>